<evidence type="ECO:0000313" key="1">
    <source>
        <dbReference type="EMBL" id="RKU42509.1"/>
    </source>
</evidence>
<evidence type="ECO:0000313" key="2">
    <source>
        <dbReference type="Proteomes" id="UP000275385"/>
    </source>
</evidence>
<organism evidence="1 2">
    <name type="scientific">Coniochaeta pulveracea</name>
    <dbReference type="NCBI Taxonomy" id="177199"/>
    <lineage>
        <taxon>Eukaryota</taxon>
        <taxon>Fungi</taxon>
        <taxon>Dikarya</taxon>
        <taxon>Ascomycota</taxon>
        <taxon>Pezizomycotina</taxon>
        <taxon>Sordariomycetes</taxon>
        <taxon>Sordariomycetidae</taxon>
        <taxon>Coniochaetales</taxon>
        <taxon>Coniochaetaceae</taxon>
        <taxon>Coniochaeta</taxon>
    </lineage>
</organism>
<keyword evidence="2" id="KW-1185">Reference proteome</keyword>
<comment type="caution">
    <text evidence="1">The sequence shown here is derived from an EMBL/GenBank/DDBJ whole genome shotgun (WGS) entry which is preliminary data.</text>
</comment>
<name>A0A420Y3R3_9PEZI</name>
<protein>
    <submittedName>
        <fullName evidence="1">Uncharacterized protein</fullName>
    </submittedName>
</protein>
<gene>
    <name evidence="1" type="ORF">DL546_002308</name>
</gene>
<accession>A0A420Y3R3</accession>
<dbReference type="OrthoDB" id="190201at2759"/>
<sequence>MLGSYGNLSDGAILTGFLLNPHLSSIDVSRFDHDLAWEHDPVRYADYGSGYFVLDGKDDLQKLFFREGNFDPKLLEYNDQVKQPEAVGEYVSQADFALNTPAVGFKGPVLVSNSTPAKGESMQGRTDFF</sequence>
<proteinExistence type="predicted"/>
<dbReference type="EMBL" id="QVQW01000055">
    <property type="protein sequence ID" value="RKU42509.1"/>
    <property type="molecule type" value="Genomic_DNA"/>
</dbReference>
<dbReference type="STRING" id="177199.A0A420Y3R3"/>
<reference evidence="1 2" key="1">
    <citation type="submission" date="2018-08" db="EMBL/GenBank/DDBJ databases">
        <title>Draft genome of the lignicolous fungus Coniochaeta pulveracea.</title>
        <authorList>
            <person name="Borstlap C.J."/>
            <person name="De Witt R.N."/>
            <person name="Botha A."/>
            <person name="Volschenk H."/>
        </authorList>
    </citation>
    <scope>NUCLEOTIDE SEQUENCE [LARGE SCALE GENOMIC DNA]</scope>
    <source>
        <strain evidence="1 2">CAB683</strain>
    </source>
</reference>
<dbReference type="Proteomes" id="UP000275385">
    <property type="component" value="Unassembled WGS sequence"/>
</dbReference>
<dbReference type="AlphaFoldDB" id="A0A420Y3R3"/>